<dbReference type="InterPro" id="IPR017850">
    <property type="entry name" value="Alkaline_phosphatase_core_sf"/>
</dbReference>
<proteinExistence type="inferred from homology"/>
<reference evidence="5 8" key="4">
    <citation type="submission" date="2020-06" db="EMBL/GenBank/DDBJ databases">
        <title>REHAB project genomes.</title>
        <authorList>
            <person name="Shaw L.P."/>
        </authorList>
    </citation>
    <scope>NUCLEOTIDE SEQUENCE [LARGE SCALE GENOMIC DNA]</scope>
    <source>
        <strain evidence="5 8">RHB07-C04</strain>
    </source>
</reference>
<organism evidence="6 7">
    <name type="scientific">Escherichia coli</name>
    <dbReference type="NCBI Taxonomy" id="562"/>
    <lineage>
        <taxon>Bacteria</taxon>
        <taxon>Pseudomonadati</taxon>
        <taxon>Pseudomonadota</taxon>
        <taxon>Gammaproteobacteria</taxon>
        <taxon>Enterobacterales</taxon>
        <taxon>Enterobacteriaceae</taxon>
        <taxon>Escherichia</taxon>
    </lineage>
</organism>
<feature type="domain" description="Sulfatase N-terminal" evidence="3">
    <location>
        <begin position="34"/>
        <end position="271"/>
    </location>
</feature>
<dbReference type="InterPro" id="IPR050738">
    <property type="entry name" value="Sulfatase"/>
</dbReference>
<dbReference type="Proteomes" id="UP000271008">
    <property type="component" value="Unassembled WGS sequence"/>
</dbReference>
<dbReference type="Gene3D" id="3.40.720.10">
    <property type="entry name" value="Alkaline Phosphatase, subunit A"/>
    <property type="match status" value="1"/>
</dbReference>
<dbReference type="SUPFAM" id="SSF53649">
    <property type="entry name" value="Alkaline phosphatase-like"/>
    <property type="match status" value="1"/>
</dbReference>
<dbReference type="NCBIfam" id="NF038075">
    <property type="entry name" value="fam_STM4013"/>
    <property type="match status" value="1"/>
</dbReference>
<keyword evidence="2 4" id="KW-0378">Hydrolase</keyword>
<gene>
    <name evidence="6" type="ORF">EIA08_23325</name>
    <name evidence="4" type="ORF">HL601_16875</name>
    <name evidence="5" type="ORF">HVW04_14460</name>
</gene>
<evidence type="ECO:0000256" key="1">
    <source>
        <dbReference type="ARBA" id="ARBA00008779"/>
    </source>
</evidence>
<evidence type="ECO:0000256" key="2">
    <source>
        <dbReference type="ARBA" id="ARBA00022801"/>
    </source>
</evidence>
<dbReference type="RefSeq" id="WP_022646357.1">
    <property type="nucleotide sequence ID" value="NZ_AP022098.1"/>
</dbReference>
<dbReference type="EMBL" id="RQTU01000038">
    <property type="protein sequence ID" value="RRD72491.1"/>
    <property type="molecule type" value="Genomic_DNA"/>
</dbReference>
<accession>A0A0A1AF69</accession>
<protein>
    <submittedName>
        <fullName evidence="5">STM4013/SEN3800 family hydrolase</fullName>
    </submittedName>
    <submittedName>
        <fullName evidence="4">Sulfatase-like hydrolase/transferase</fullName>
    </submittedName>
</protein>
<reference evidence="6 7" key="2">
    <citation type="submission" date="2018-11" db="EMBL/GenBank/DDBJ databases">
        <title>Enterobacteriaceae from Patient.</title>
        <authorList>
            <person name="Shen C."/>
            <person name="Yang Y."/>
            <person name="Tian G."/>
        </authorList>
    </citation>
    <scope>NUCLEOTIDE SEQUENCE [LARGE SCALE GENOMIC DNA]</scope>
    <source>
        <strain evidence="6 7">GBGD28</strain>
    </source>
</reference>
<evidence type="ECO:0000313" key="4">
    <source>
        <dbReference type="EMBL" id="HAJ0997257.1"/>
    </source>
</evidence>
<dbReference type="Proteomes" id="UP000514715">
    <property type="component" value="Chromosome"/>
</dbReference>
<sequence>MYNVTDEVPENTRTAIHSCDGEINLNDLIAREANVLFVVLDSLRFDIAFQEQEAGNTPNINRYGRWIKCEAAGNFTWPSHHSMFSGFMPKPLEAAPGHSMLFFPKDIGLGRLGPKNAFAFSEETWIKGLENKGYRTICVGGVSFFNNRSGMGKVFPAMFKESYWYPNFSCTVKESMDNQLTLINKKVNAEQPLMMYINIDTIHYPNHFYIENAKPGDTVETHAAALHYIDARIEKLFDTFRQTGRETLVILCSDHGTCYGEDGKYFHSFNHPIVNTVPYFHFVLDGTAHE</sequence>
<evidence type="ECO:0000313" key="8">
    <source>
        <dbReference type="Proteomes" id="UP000514715"/>
    </source>
</evidence>
<dbReference type="PANTHER" id="PTHR42693">
    <property type="entry name" value="ARYLSULFATASE FAMILY MEMBER"/>
    <property type="match status" value="1"/>
</dbReference>
<dbReference type="AlphaFoldDB" id="A0A0A1AF69"/>
<name>A0A0A1AF69_ECOLX</name>
<dbReference type="Pfam" id="PF00884">
    <property type="entry name" value="Sulfatase"/>
    <property type="match status" value="1"/>
</dbReference>
<dbReference type="InterPro" id="IPR047838">
    <property type="entry name" value="STM4013-like"/>
</dbReference>
<dbReference type="EMBL" id="CP057975">
    <property type="protein sequence ID" value="QMP45984.1"/>
    <property type="molecule type" value="Genomic_DNA"/>
</dbReference>
<evidence type="ECO:0000313" key="6">
    <source>
        <dbReference type="EMBL" id="RRD72491.1"/>
    </source>
</evidence>
<evidence type="ECO:0000313" key="5">
    <source>
        <dbReference type="EMBL" id="QMP45984.1"/>
    </source>
</evidence>
<dbReference type="InterPro" id="IPR000917">
    <property type="entry name" value="Sulfatase_N"/>
</dbReference>
<dbReference type="PANTHER" id="PTHR42693:SF53">
    <property type="entry name" value="ENDO-4-O-SULFATASE"/>
    <property type="match status" value="1"/>
</dbReference>
<dbReference type="EMBL" id="DABGZR010000018">
    <property type="protein sequence ID" value="HAJ0997257.1"/>
    <property type="molecule type" value="Genomic_DNA"/>
</dbReference>
<evidence type="ECO:0000313" key="7">
    <source>
        <dbReference type="Proteomes" id="UP000271008"/>
    </source>
</evidence>
<reference evidence="4" key="1">
    <citation type="journal article" date="2018" name="Genome Biol.">
        <title>SKESA: strategic k-mer extension for scrupulous assemblies.</title>
        <authorList>
            <person name="Souvorov A."/>
            <person name="Agarwala R."/>
            <person name="Lipman D.J."/>
        </authorList>
    </citation>
    <scope>NUCLEOTIDE SEQUENCE [LARGE SCALE GENOMIC DNA]</scope>
    <source>
        <strain evidence="4">EC00605</strain>
    </source>
</reference>
<evidence type="ECO:0000259" key="3">
    <source>
        <dbReference type="Pfam" id="PF00884"/>
    </source>
</evidence>
<dbReference type="GO" id="GO:0004065">
    <property type="term" value="F:arylsulfatase activity"/>
    <property type="evidence" value="ECO:0007669"/>
    <property type="project" value="TreeGrafter"/>
</dbReference>
<keyword evidence="4" id="KW-0808">Transferase</keyword>
<dbReference type="GO" id="GO:0016740">
    <property type="term" value="F:transferase activity"/>
    <property type="evidence" value="ECO:0007669"/>
    <property type="project" value="UniProtKB-KW"/>
</dbReference>
<comment type="similarity">
    <text evidence="1">Belongs to the sulfatase family.</text>
</comment>
<reference evidence="4" key="3">
    <citation type="submission" date="2019-09" db="EMBL/GenBank/DDBJ databases">
        <authorList>
            <consortium name="NCBI Pathogen Detection Project"/>
        </authorList>
    </citation>
    <scope>NUCLEOTIDE SEQUENCE</scope>
    <source>
        <strain evidence="4">EC00605</strain>
    </source>
</reference>